<dbReference type="PANTHER" id="PTHR15422:SF45">
    <property type="entry name" value="CYTOCHROME B561 DOMAIN-CONTAINING PROTEIN"/>
    <property type="match status" value="1"/>
</dbReference>
<feature type="transmembrane region" description="Helical" evidence="12">
    <location>
        <begin position="63"/>
        <end position="87"/>
    </location>
</feature>
<dbReference type="GO" id="GO:0046872">
    <property type="term" value="F:metal ion binding"/>
    <property type="evidence" value="ECO:0007669"/>
    <property type="project" value="UniProtKB-KW"/>
</dbReference>
<evidence type="ECO:0000256" key="10">
    <source>
        <dbReference type="ARBA" id="ARBA00023136"/>
    </source>
</evidence>
<comment type="subcellular location">
    <subcellularLocation>
        <location evidence="2">Membrane</location>
        <topology evidence="2">Multi-pass membrane protein</topology>
    </subcellularLocation>
</comment>
<evidence type="ECO:0000256" key="4">
    <source>
        <dbReference type="ARBA" id="ARBA00022617"/>
    </source>
</evidence>
<dbReference type="PANTHER" id="PTHR15422">
    <property type="entry name" value="OS05G0565100 PROTEIN"/>
    <property type="match status" value="1"/>
</dbReference>
<evidence type="ECO:0000256" key="3">
    <source>
        <dbReference type="ARBA" id="ARBA00022448"/>
    </source>
</evidence>
<evidence type="ECO:0000256" key="12">
    <source>
        <dbReference type="SAM" id="Phobius"/>
    </source>
</evidence>
<dbReference type="Proteomes" id="UP001321749">
    <property type="component" value="Unassembled WGS sequence"/>
</dbReference>
<evidence type="ECO:0000256" key="1">
    <source>
        <dbReference type="ARBA" id="ARBA00001970"/>
    </source>
</evidence>
<dbReference type="InterPro" id="IPR006593">
    <property type="entry name" value="Cyt_b561/ferric_Rdtase_TM"/>
</dbReference>
<dbReference type="AlphaFoldDB" id="A0AAV9HF72"/>
<keyword evidence="9" id="KW-0408">Iron</keyword>
<dbReference type="SMART" id="SM00665">
    <property type="entry name" value="B561"/>
    <property type="match status" value="1"/>
</dbReference>
<keyword evidence="15" id="KW-1185">Reference proteome</keyword>
<evidence type="ECO:0000256" key="2">
    <source>
        <dbReference type="ARBA" id="ARBA00004141"/>
    </source>
</evidence>
<evidence type="ECO:0000313" key="14">
    <source>
        <dbReference type="EMBL" id="KAK4458834.1"/>
    </source>
</evidence>
<evidence type="ECO:0000256" key="9">
    <source>
        <dbReference type="ARBA" id="ARBA00023004"/>
    </source>
</evidence>
<dbReference type="InterPro" id="IPR045150">
    <property type="entry name" value="CYB561D1/2"/>
</dbReference>
<keyword evidence="3" id="KW-0813">Transport</keyword>
<feature type="transmembrane region" description="Helical" evidence="12">
    <location>
        <begin position="211"/>
        <end position="230"/>
    </location>
</feature>
<keyword evidence="7" id="KW-0249">Electron transport</keyword>
<evidence type="ECO:0000256" key="7">
    <source>
        <dbReference type="ARBA" id="ARBA00022982"/>
    </source>
</evidence>
<feature type="transmembrane region" description="Helical" evidence="12">
    <location>
        <begin position="236"/>
        <end position="256"/>
    </location>
</feature>
<comment type="cofactor">
    <cofactor evidence="1">
        <name>heme b</name>
        <dbReference type="ChEBI" id="CHEBI:60344"/>
    </cofactor>
</comment>
<evidence type="ECO:0000256" key="6">
    <source>
        <dbReference type="ARBA" id="ARBA00022723"/>
    </source>
</evidence>
<evidence type="ECO:0000313" key="15">
    <source>
        <dbReference type="Proteomes" id="UP001321749"/>
    </source>
</evidence>
<dbReference type="CDD" id="cd08761">
    <property type="entry name" value="Cyt_b561_CYB561D2_like"/>
    <property type="match status" value="1"/>
</dbReference>
<evidence type="ECO:0000256" key="8">
    <source>
        <dbReference type="ARBA" id="ARBA00022989"/>
    </source>
</evidence>
<dbReference type="EMBL" id="MU865055">
    <property type="protein sequence ID" value="KAK4458834.1"/>
    <property type="molecule type" value="Genomic_DNA"/>
</dbReference>
<keyword evidence="4" id="KW-0349">Heme</keyword>
<feature type="transmembrane region" description="Helical" evidence="12">
    <location>
        <begin position="99"/>
        <end position="116"/>
    </location>
</feature>
<name>A0AAV9HF72_9PEZI</name>
<dbReference type="GO" id="GO:0016020">
    <property type="term" value="C:membrane"/>
    <property type="evidence" value="ECO:0007669"/>
    <property type="project" value="UniProtKB-SubCell"/>
</dbReference>
<keyword evidence="5 12" id="KW-0812">Transmembrane</keyword>
<feature type="transmembrane region" description="Helical" evidence="12">
    <location>
        <begin position="167"/>
        <end position="191"/>
    </location>
</feature>
<reference evidence="14" key="1">
    <citation type="journal article" date="2023" name="Mol. Phylogenet. Evol.">
        <title>Genome-scale phylogeny and comparative genomics of the fungal order Sordariales.</title>
        <authorList>
            <person name="Hensen N."/>
            <person name="Bonometti L."/>
            <person name="Westerberg I."/>
            <person name="Brannstrom I.O."/>
            <person name="Guillou S."/>
            <person name="Cros-Aarteil S."/>
            <person name="Calhoun S."/>
            <person name="Haridas S."/>
            <person name="Kuo A."/>
            <person name="Mondo S."/>
            <person name="Pangilinan J."/>
            <person name="Riley R."/>
            <person name="LaButti K."/>
            <person name="Andreopoulos B."/>
            <person name="Lipzen A."/>
            <person name="Chen C."/>
            <person name="Yan M."/>
            <person name="Daum C."/>
            <person name="Ng V."/>
            <person name="Clum A."/>
            <person name="Steindorff A."/>
            <person name="Ohm R.A."/>
            <person name="Martin F."/>
            <person name="Silar P."/>
            <person name="Natvig D.O."/>
            <person name="Lalanne C."/>
            <person name="Gautier V."/>
            <person name="Ament-Velasquez S.L."/>
            <person name="Kruys A."/>
            <person name="Hutchinson M.I."/>
            <person name="Powell A.J."/>
            <person name="Barry K."/>
            <person name="Miller A.N."/>
            <person name="Grigoriev I.V."/>
            <person name="Debuchy R."/>
            <person name="Gladieux P."/>
            <person name="Hiltunen Thoren M."/>
            <person name="Johannesson H."/>
        </authorList>
    </citation>
    <scope>NUCLEOTIDE SEQUENCE</scope>
    <source>
        <strain evidence="14">PSN324</strain>
    </source>
</reference>
<feature type="region of interest" description="Disordered" evidence="11">
    <location>
        <begin position="1"/>
        <end position="49"/>
    </location>
</feature>
<evidence type="ECO:0000256" key="11">
    <source>
        <dbReference type="SAM" id="MobiDB-lite"/>
    </source>
</evidence>
<keyword evidence="6" id="KW-0479">Metal-binding</keyword>
<keyword evidence="8 12" id="KW-1133">Transmembrane helix</keyword>
<feature type="transmembrane region" description="Helical" evidence="12">
    <location>
        <begin position="137"/>
        <end position="155"/>
    </location>
</feature>
<protein>
    <submittedName>
        <fullName evidence="14">Cytochrome b ascorbate-dependent protein 3</fullName>
    </submittedName>
</protein>
<reference evidence="14" key="2">
    <citation type="submission" date="2023-06" db="EMBL/GenBank/DDBJ databases">
        <authorList>
            <consortium name="Lawrence Berkeley National Laboratory"/>
            <person name="Mondo S.J."/>
            <person name="Hensen N."/>
            <person name="Bonometti L."/>
            <person name="Westerberg I."/>
            <person name="Brannstrom I.O."/>
            <person name="Guillou S."/>
            <person name="Cros-Aarteil S."/>
            <person name="Calhoun S."/>
            <person name="Haridas S."/>
            <person name="Kuo A."/>
            <person name="Pangilinan J."/>
            <person name="Riley R."/>
            <person name="Labutti K."/>
            <person name="Andreopoulos B."/>
            <person name="Lipzen A."/>
            <person name="Chen C."/>
            <person name="Yanf M."/>
            <person name="Daum C."/>
            <person name="Ng V."/>
            <person name="Clum A."/>
            <person name="Steindorff A."/>
            <person name="Ohm R."/>
            <person name="Martin F."/>
            <person name="Silar P."/>
            <person name="Natvig D."/>
            <person name="Lalanne C."/>
            <person name="Gautier V."/>
            <person name="Ament-Velasquez S.L."/>
            <person name="Kruys A."/>
            <person name="Hutchinson M.I."/>
            <person name="Powell A.J."/>
            <person name="Barry K."/>
            <person name="Miller A.N."/>
            <person name="Grigoriev I.V."/>
            <person name="Debuchy R."/>
            <person name="Gladieux P."/>
            <person name="Thoren M.H."/>
            <person name="Johannesson H."/>
        </authorList>
    </citation>
    <scope>NUCLEOTIDE SEQUENCE</scope>
    <source>
        <strain evidence="14">PSN324</strain>
    </source>
</reference>
<accession>A0AAV9HF72</accession>
<dbReference type="PROSITE" id="PS50939">
    <property type="entry name" value="CYTOCHROME_B561"/>
    <property type="match status" value="1"/>
</dbReference>
<keyword evidence="10 12" id="KW-0472">Membrane</keyword>
<sequence>MASTDQRTYAEVVDNRDHHDEETQPTINGHRPHRSHHFHDSEPLLGRPGAALQRPNAPMISNLYLGTGFLSVLGLLVVLISLTAIIASHKTLPLVTPHLLFQSLGAVSLVLAILVLQPTSHSVPDQKRLAARWHASLQVLSFLLFTAGVTVIEVNKHVNHMAHFHSAHAALGVATYALLVLQYLFGFTIYVTPAVWGGEDKAKSLYKWHRYAGYAILAAVLATVSAANWTDYVHKALGLPTFVLPLGAALVVLGIFPRVQKSKFGYVRV</sequence>
<evidence type="ECO:0000256" key="5">
    <source>
        <dbReference type="ARBA" id="ARBA00022692"/>
    </source>
</evidence>
<dbReference type="Gene3D" id="1.20.120.1770">
    <property type="match status" value="1"/>
</dbReference>
<gene>
    <name evidence="14" type="ORF">QBC42DRAFT_184963</name>
</gene>
<evidence type="ECO:0000259" key="13">
    <source>
        <dbReference type="PROSITE" id="PS50939"/>
    </source>
</evidence>
<comment type="caution">
    <text evidence="14">The sequence shown here is derived from an EMBL/GenBank/DDBJ whole genome shotgun (WGS) entry which is preliminary data.</text>
</comment>
<dbReference type="GO" id="GO:0140575">
    <property type="term" value="F:transmembrane monodehydroascorbate reductase activity"/>
    <property type="evidence" value="ECO:0007669"/>
    <property type="project" value="InterPro"/>
</dbReference>
<dbReference type="Pfam" id="PF03188">
    <property type="entry name" value="Cytochrom_B561"/>
    <property type="match status" value="1"/>
</dbReference>
<feature type="compositionally biased region" description="Basic and acidic residues" evidence="11">
    <location>
        <begin position="13"/>
        <end position="22"/>
    </location>
</feature>
<organism evidence="14 15">
    <name type="scientific">Cladorrhinum samala</name>
    <dbReference type="NCBI Taxonomy" id="585594"/>
    <lineage>
        <taxon>Eukaryota</taxon>
        <taxon>Fungi</taxon>
        <taxon>Dikarya</taxon>
        <taxon>Ascomycota</taxon>
        <taxon>Pezizomycotina</taxon>
        <taxon>Sordariomycetes</taxon>
        <taxon>Sordariomycetidae</taxon>
        <taxon>Sordariales</taxon>
        <taxon>Podosporaceae</taxon>
        <taxon>Cladorrhinum</taxon>
    </lineage>
</organism>
<proteinExistence type="predicted"/>
<feature type="domain" description="Cytochrome b561" evidence="13">
    <location>
        <begin position="61"/>
        <end position="262"/>
    </location>
</feature>